<gene>
    <name evidence="1" type="ORF">PU648_59175</name>
</gene>
<comment type="caution">
    <text evidence="1">The sequence shown here is derived from an EMBL/GenBank/DDBJ whole genome shotgun (WGS) entry which is preliminary data.</text>
</comment>
<evidence type="ECO:0000313" key="2">
    <source>
        <dbReference type="Proteomes" id="UP001257627"/>
    </source>
</evidence>
<organism evidence="1 2">
    <name type="scientific">Streptomyces mirabilis</name>
    <dbReference type="NCBI Taxonomy" id="68239"/>
    <lineage>
        <taxon>Bacteria</taxon>
        <taxon>Bacillati</taxon>
        <taxon>Actinomycetota</taxon>
        <taxon>Actinomycetes</taxon>
        <taxon>Kitasatosporales</taxon>
        <taxon>Streptomycetaceae</taxon>
        <taxon>Streptomyces</taxon>
    </lineage>
</organism>
<reference evidence="1 2" key="1">
    <citation type="submission" date="2023-02" db="EMBL/GenBank/DDBJ databases">
        <authorList>
            <person name="Maleckis M."/>
        </authorList>
    </citation>
    <scope>NUCLEOTIDE SEQUENCE [LARGE SCALE GENOMIC DNA]</scope>
    <source>
        <strain evidence="1 2">P8-A2</strain>
    </source>
</reference>
<dbReference type="Proteomes" id="UP001257627">
    <property type="component" value="Unassembled WGS sequence"/>
</dbReference>
<proteinExistence type="predicted"/>
<name>A0ABU3V6Y8_9ACTN</name>
<protein>
    <submittedName>
        <fullName evidence="1">Uncharacterized protein</fullName>
    </submittedName>
</protein>
<accession>A0ABU3V6Y8</accession>
<dbReference type="EMBL" id="JARAKF010000006">
    <property type="protein sequence ID" value="MDU9001946.1"/>
    <property type="molecule type" value="Genomic_DNA"/>
</dbReference>
<keyword evidence="2" id="KW-1185">Reference proteome</keyword>
<sequence length="55" mass="6170">MQVSDALPLNPYTWRPATGVRDGLLDIQLLDIQHIDEYEIDVIQMRFPGSSARGG</sequence>
<dbReference type="RefSeq" id="WP_266945528.1">
    <property type="nucleotide sequence ID" value="NZ_JAPEMK010000005.1"/>
</dbReference>
<evidence type="ECO:0000313" key="1">
    <source>
        <dbReference type="EMBL" id="MDU9001946.1"/>
    </source>
</evidence>